<evidence type="ECO:0000313" key="1">
    <source>
        <dbReference type="EMBL" id="KAH3870584.1"/>
    </source>
</evidence>
<proteinExistence type="predicted"/>
<protein>
    <submittedName>
        <fullName evidence="1">Uncharacterized protein</fullName>
    </submittedName>
</protein>
<accession>A0A9D4RJF8</accession>
<keyword evidence="2" id="KW-1185">Reference proteome</keyword>
<evidence type="ECO:0000313" key="2">
    <source>
        <dbReference type="Proteomes" id="UP000828390"/>
    </source>
</evidence>
<sequence>MGWQHNVVLQEKNKQITFVDKVRLMRQVRPSMPLAPAGMKGWKALISSISK</sequence>
<gene>
    <name evidence="1" type="ORF">DPMN_033772</name>
</gene>
<organism evidence="1 2">
    <name type="scientific">Dreissena polymorpha</name>
    <name type="common">Zebra mussel</name>
    <name type="synonym">Mytilus polymorpha</name>
    <dbReference type="NCBI Taxonomy" id="45954"/>
    <lineage>
        <taxon>Eukaryota</taxon>
        <taxon>Metazoa</taxon>
        <taxon>Spiralia</taxon>
        <taxon>Lophotrochozoa</taxon>
        <taxon>Mollusca</taxon>
        <taxon>Bivalvia</taxon>
        <taxon>Autobranchia</taxon>
        <taxon>Heteroconchia</taxon>
        <taxon>Euheterodonta</taxon>
        <taxon>Imparidentia</taxon>
        <taxon>Neoheterodontei</taxon>
        <taxon>Myida</taxon>
        <taxon>Dreissenoidea</taxon>
        <taxon>Dreissenidae</taxon>
        <taxon>Dreissena</taxon>
    </lineage>
</organism>
<dbReference type="Proteomes" id="UP000828390">
    <property type="component" value="Unassembled WGS sequence"/>
</dbReference>
<name>A0A9D4RJF8_DREPO</name>
<comment type="caution">
    <text evidence="1">The sequence shown here is derived from an EMBL/GenBank/DDBJ whole genome shotgun (WGS) entry which is preliminary data.</text>
</comment>
<dbReference type="EMBL" id="JAIWYP010000002">
    <property type="protein sequence ID" value="KAH3870584.1"/>
    <property type="molecule type" value="Genomic_DNA"/>
</dbReference>
<reference evidence="1" key="2">
    <citation type="submission" date="2020-11" db="EMBL/GenBank/DDBJ databases">
        <authorList>
            <person name="McCartney M.A."/>
            <person name="Auch B."/>
            <person name="Kono T."/>
            <person name="Mallez S."/>
            <person name="Becker A."/>
            <person name="Gohl D.M."/>
            <person name="Silverstein K.A.T."/>
            <person name="Koren S."/>
            <person name="Bechman K.B."/>
            <person name="Herman A."/>
            <person name="Abrahante J.E."/>
            <person name="Garbe J."/>
        </authorList>
    </citation>
    <scope>NUCLEOTIDE SEQUENCE</scope>
    <source>
        <strain evidence="1">Duluth1</strain>
        <tissue evidence="1">Whole animal</tissue>
    </source>
</reference>
<dbReference type="AlphaFoldDB" id="A0A9D4RJF8"/>
<reference evidence="1" key="1">
    <citation type="journal article" date="2019" name="bioRxiv">
        <title>The Genome of the Zebra Mussel, Dreissena polymorpha: A Resource for Invasive Species Research.</title>
        <authorList>
            <person name="McCartney M.A."/>
            <person name="Auch B."/>
            <person name="Kono T."/>
            <person name="Mallez S."/>
            <person name="Zhang Y."/>
            <person name="Obille A."/>
            <person name="Becker A."/>
            <person name="Abrahante J.E."/>
            <person name="Garbe J."/>
            <person name="Badalamenti J.P."/>
            <person name="Herman A."/>
            <person name="Mangelson H."/>
            <person name="Liachko I."/>
            <person name="Sullivan S."/>
            <person name="Sone E.D."/>
            <person name="Koren S."/>
            <person name="Silverstein K.A.T."/>
            <person name="Beckman K.B."/>
            <person name="Gohl D.M."/>
        </authorList>
    </citation>
    <scope>NUCLEOTIDE SEQUENCE</scope>
    <source>
        <strain evidence="1">Duluth1</strain>
        <tissue evidence="1">Whole animal</tissue>
    </source>
</reference>